<reference evidence="3 4" key="1">
    <citation type="submission" date="2011-09" db="EMBL/GenBank/DDBJ databases">
        <title>The permanent draft genome of Caldithrix abyssi DSM 13497.</title>
        <authorList>
            <consortium name="US DOE Joint Genome Institute (JGI-PGF)"/>
            <person name="Lucas S."/>
            <person name="Han J."/>
            <person name="Lapidus A."/>
            <person name="Bruce D."/>
            <person name="Goodwin L."/>
            <person name="Pitluck S."/>
            <person name="Peters L."/>
            <person name="Kyrpides N."/>
            <person name="Mavromatis K."/>
            <person name="Ivanova N."/>
            <person name="Mikhailova N."/>
            <person name="Chertkov O."/>
            <person name="Detter J.C."/>
            <person name="Tapia R."/>
            <person name="Han C."/>
            <person name="Land M."/>
            <person name="Hauser L."/>
            <person name="Markowitz V."/>
            <person name="Cheng J.-F."/>
            <person name="Hugenholtz P."/>
            <person name="Woyke T."/>
            <person name="Wu D."/>
            <person name="Spring S."/>
            <person name="Brambilla E."/>
            <person name="Klenk H.-P."/>
            <person name="Eisen J.A."/>
        </authorList>
    </citation>
    <scope>NUCLEOTIDE SEQUENCE [LARGE SCALE GENOMIC DNA]</scope>
    <source>
        <strain evidence="3 4">DSM 13497</strain>
    </source>
</reference>
<dbReference type="Proteomes" id="UP000004671">
    <property type="component" value="Chromosome"/>
</dbReference>
<dbReference type="Gene3D" id="2.40.10.220">
    <property type="entry name" value="predicted glycosyltransferase like domains"/>
    <property type="match status" value="1"/>
</dbReference>
<dbReference type="EMBL" id="CM001402">
    <property type="protein sequence ID" value="EHO41673.1"/>
    <property type="molecule type" value="Genomic_DNA"/>
</dbReference>
<protein>
    <submittedName>
        <fullName evidence="2">PilZ domain-containing protein</fullName>
    </submittedName>
    <submittedName>
        <fullName evidence="3">Type IV pilus assembly PilZ</fullName>
    </submittedName>
</protein>
<dbReference type="InterPro" id="IPR009875">
    <property type="entry name" value="PilZ_domain"/>
</dbReference>
<keyword evidence="4" id="KW-1185">Reference proteome</keyword>
<dbReference type="AlphaFoldDB" id="H1XUX4"/>
<sequence>MDFVGRGAKRLETENLLAFKLFDAQKRIVLQGVVKTIDISRTGISIDSFDPMEVGSPIELTIGFGENVVKAKGTVKNCVKRSRKTYHVGIEFEYLSDEDLNKIAMVYPEILK</sequence>
<dbReference type="Proteomes" id="UP000183868">
    <property type="component" value="Chromosome"/>
</dbReference>
<feature type="domain" description="PilZ" evidence="1">
    <location>
        <begin position="34"/>
        <end position="103"/>
    </location>
</feature>
<evidence type="ECO:0000313" key="5">
    <source>
        <dbReference type="Proteomes" id="UP000183868"/>
    </source>
</evidence>
<dbReference type="PaxDb" id="880073-Calab_2061"/>
<evidence type="ECO:0000313" key="4">
    <source>
        <dbReference type="Proteomes" id="UP000004671"/>
    </source>
</evidence>
<dbReference type="STRING" id="880073.Cabys_829"/>
<evidence type="ECO:0000313" key="2">
    <source>
        <dbReference type="EMBL" id="APF17580.1"/>
    </source>
</evidence>
<dbReference type="EMBL" id="CP018099">
    <property type="protein sequence ID" value="APF17580.1"/>
    <property type="molecule type" value="Genomic_DNA"/>
</dbReference>
<name>H1XUX4_CALAY</name>
<dbReference type="GO" id="GO:0035438">
    <property type="term" value="F:cyclic-di-GMP binding"/>
    <property type="evidence" value="ECO:0007669"/>
    <property type="project" value="InterPro"/>
</dbReference>
<gene>
    <name evidence="2" type="primary">pilZ</name>
    <name evidence="2" type="ORF">Cabys_829</name>
    <name evidence="3" type="ORF">Calab_2061</name>
</gene>
<evidence type="ECO:0000259" key="1">
    <source>
        <dbReference type="Pfam" id="PF07238"/>
    </source>
</evidence>
<dbReference type="KEGG" id="caby:Cabys_829"/>
<dbReference type="Pfam" id="PF07238">
    <property type="entry name" value="PilZ"/>
    <property type="match status" value="1"/>
</dbReference>
<dbReference type="HOGENOM" id="CLU_2141242_0_0_0"/>
<organism evidence="3 4">
    <name type="scientific">Caldithrix abyssi DSM 13497</name>
    <dbReference type="NCBI Taxonomy" id="880073"/>
    <lineage>
        <taxon>Bacteria</taxon>
        <taxon>Pseudomonadati</taxon>
        <taxon>Calditrichota</taxon>
        <taxon>Calditrichia</taxon>
        <taxon>Calditrichales</taxon>
        <taxon>Calditrichaceae</taxon>
        <taxon>Caldithrix</taxon>
    </lineage>
</organism>
<dbReference type="SUPFAM" id="SSF141371">
    <property type="entry name" value="PilZ domain-like"/>
    <property type="match status" value="1"/>
</dbReference>
<accession>H1XUX4</accession>
<dbReference type="InParanoid" id="H1XUX4"/>
<reference evidence="2 5" key="2">
    <citation type="submission" date="2016-11" db="EMBL/GenBank/DDBJ databases">
        <title>Genomic analysis of Caldithrix abyssi and proposal of a novel bacterial phylum Caldithrichaeota.</title>
        <authorList>
            <person name="Kublanov I."/>
            <person name="Sigalova O."/>
            <person name="Gavrilov S."/>
            <person name="Lebedinsky A."/>
            <person name="Ivanova N."/>
            <person name="Daum C."/>
            <person name="Reddy T."/>
            <person name="Klenk H.P."/>
            <person name="Goker M."/>
            <person name="Reva O."/>
            <person name="Miroshnichenko M."/>
            <person name="Kyprides N."/>
            <person name="Woyke T."/>
            <person name="Gelfand M."/>
        </authorList>
    </citation>
    <scope>NUCLEOTIDE SEQUENCE [LARGE SCALE GENOMIC DNA]</scope>
    <source>
        <strain evidence="2 5">LF13</strain>
    </source>
</reference>
<evidence type="ECO:0000313" key="3">
    <source>
        <dbReference type="EMBL" id="EHO41673.1"/>
    </source>
</evidence>
<proteinExistence type="predicted"/>